<evidence type="ECO:0000256" key="2">
    <source>
        <dbReference type="ARBA" id="ARBA00012438"/>
    </source>
</evidence>
<dbReference type="PANTHER" id="PTHR43304:SF1">
    <property type="entry name" value="PAC DOMAIN-CONTAINING PROTEIN"/>
    <property type="match status" value="1"/>
</dbReference>
<dbReference type="InterPro" id="IPR036890">
    <property type="entry name" value="HATPase_C_sf"/>
</dbReference>
<dbReference type="InterPro" id="IPR005467">
    <property type="entry name" value="His_kinase_dom"/>
</dbReference>
<dbReference type="Pfam" id="PF02518">
    <property type="entry name" value="HATPase_c"/>
    <property type="match status" value="1"/>
</dbReference>
<dbReference type="PROSITE" id="PS50113">
    <property type="entry name" value="PAC"/>
    <property type="match status" value="2"/>
</dbReference>
<dbReference type="Pfam" id="PF13426">
    <property type="entry name" value="PAS_9"/>
    <property type="match status" value="2"/>
</dbReference>
<dbReference type="InterPro" id="IPR004358">
    <property type="entry name" value="Sig_transdc_His_kin-like_C"/>
</dbReference>
<dbReference type="SUPFAM" id="SSF55785">
    <property type="entry name" value="PYP-like sensor domain (PAS domain)"/>
    <property type="match status" value="3"/>
</dbReference>
<feature type="coiled-coil region" evidence="6">
    <location>
        <begin position="406"/>
        <end position="452"/>
    </location>
</feature>
<proteinExistence type="predicted"/>
<dbReference type="InterPro" id="IPR000014">
    <property type="entry name" value="PAS"/>
</dbReference>
<dbReference type="NCBIfam" id="TIGR00229">
    <property type="entry name" value="sensory_box"/>
    <property type="match status" value="2"/>
</dbReference>
<keyword evidence="6" id="KW-0175">Coiled coil</keyword>
<dbReference type="InterPro" id="IPR052162">
    <property type="entry name" value="Sensor_kinase/Photoreceptor"/>
</dbReference>
<name>A0A3B0SZE2_9ZZZZ</name>
<dbReference type="SUPFAM" id="SSF55874">
    <property type="entry name" value="ATPase domain of HSP90 chaperone/DNA topoisomerase II/histidine kinase"/>
    <property type="match status" value="1"/>
</dbReference>
<dbReference type="AlphaFoldDB" id="A0A3B0SZE2"/>
<evidence type="ECO:0000256" key="6">
    <source>
        <dbReference type="SAM" id="Coils"/>
    </source>
</evidence>
<dbReference type="PROSITE" id="PS50109">
    <property type="entry name" value="HIS_KIN"/>
    <property type="match status" value="1"/>
</dbReference>
<keyword evidence="5 9" id="KW-0418">Kinase</keyword>
<keyword evidence="4" id="KW-0808">Transferase</keyword>
<evidence type="ECO:0000259" key="8">
    <source>
        <dbReference type="PROSITE" id="PS50113"/>
    </source>
</evidence>
<reference evidence="9" key="1">
    <citation type="submission" date="2018-06" db="EMBL/GenBank/DDBJ databases">
        <authorList>
            <person name="Zhirakovskaya E."/>
        </authorList>
    </citation>
    <scope>NUCLEOTIDE SEQUENCE</scope>
</reference>
<dbReference type="InterPro" id="IPR013656">
    <property type="entry name" value="PAS_4"/>
</dbReference>
<comment type="catalytic activity">
    <reaction evidence="1">
        <text>ATP + protein L-histidine = ADP + protein N-phospho-L-histidine.</text>
        <dbReference type="EC" id="2.7.13.3"/>
    </reaction>
</comment>
<protein>
    <recommendedName>
        <fullName evidence="2">histidine kinase</fullName>
        <ecNumber evidence="2">2.7.13.3</ecNumber>
    </recommendedName>
</protein>
<sequence>MVHASDKWISDFELAYDAVFGMTLRQLFKNASLDWEEKVINSLKSLPSTPSIERHITSTGNEEWYEWHIIPWFDDQENSIGAIIQTANVTQRVQHEAQLEKKDLLIKEKQGIAQIGCWEYDAVKDTLNWCATSKTIHEVAEDYIPTIESKINFYKKGHSRNTLSMALDRAMQEGFPWNEKLQFITAKGAEKWVVASGKPIFKNNKYLGLIGTLQDITVQVKSENKIRESEHLLRTLIDNLPLNIFIKDTEGKKILANKSEVAFCGLKNESQILGKDDFSFYDKKTAKKLQKDDLQVLHDLKPIIGKEVKLMKEDGTQAIFYSSKIPLIGKENKAYGLIGFSMDITNLKQKEHELQNVINVASQQNKKLINFAHIVSHNLRSHTANFSMLLNFLVNEKDETEKQKIIKMLTDASDNLLDTLDNLNEVVDINTNSNLEKNTVCLNKKIASVEQNLKTFLINNNAKIVNTISDKVIVNVVPTYIDSILTNFITNAVKYRSLDRNPIIELSAKSENGYTILSITDNGLGIDLKKYGTKLFGMYKTFHDKKDARGIGLYITKNQIEAMNGKVTATSEIGKGTTFKIYFDEKN</sequence>
<dbReference type="SMART" id="SM00387">
    <property type="entry name" value="HATPase_c"/>
    <property type="match status" value="1"/>
</dbReference>
<evidence type="ECO:0000256" key="5">
    <source>
        <dbReference type="ARBA" id="ARBA00022777"/>
    </source>
</evidence>
<feature type="domain" description="PAC" evidence="8">
    <location>
        <begin position="304"/>
        <end position="356"/>
    </location>
</feature>
<dbReference type="GO" id="GO:0004673">
    <property type="term" value="F:protein histidine kinase activity"/>
    <property type="evidence" value="ECO:0007669"/>
    <property type="project" value="UniProtKB-EC"/>
</dbReference>
<evidence type="ECO:0000256" key="4">
    <source>
        <dbReference type="ARBA" id="ARBA00022679"/>
    </source>
</evidence>
<evidence type="ECO:0000256" key="1">
    <source>
        <dbReference type="ARBA" id="ARBA00000085"/>
    </source>
</evidence>
<feature type="domain" description="PAC" evidence="8">
    <location>
        <begin position="177"/>
        <end position="228"/>
    </location>
</feature>
<dbReference type="InterPro" id="IPR003594">
    <property type="entry name" value="HATPase_dom"/>
</dbReference>
<dbReference type="EC" id="2.7.13.3" evidence="2"/>
<gene>
    <name evidence="9" type="ORF">MNBD_BACTEROID03-2512</name>
</gene>
<evidence type="ECO:0000259" key="7">
    <source>
        <dbReference type="PROSITE" id="PS50109"/>
    </source>
</evidence>
<dbReference type="InterPro" id="IPR035965">
    <property type="entry name" value="PAS-like_dom_sf"/>
</dbReference>
<keyword evidence="3" id="KW-0597">Phosphoprotein</keyword>
<dbReference type="Pfam" id="PF08448">
    <property type="entry name" value="PAS_4"/>
    <property type="match status" value="1"/>
</dbReference>
<evidence type="ECO:0000313" key="9">
    <source>
        <dbReference type="EMBL" id="VAW10968.1"/>
    </source>
</evidence>
<dbReference type="PRINTS" id="PR00344">
    <property type="entry name" value="BCTRLSENSOR"/>
</dbReference>
<dbReference type="Gene3D" id="3.30.450.20">
    <property type="entry name" value="PAS domain"/>
    <property type="match status" value="3"/>
</dbReference>
<evidence type="ECO:0000256" key="3">
    <source>
        <dbReference type="ARBA" id="ARBA00022553"/>
    </source>
</evidence>
<organism evidence="9">
    <name type="scientific">hydrothermal vent metagenome</name>
    <dbReference type="NCBI Taxonomy" id="652676"/>
    <lineage>
        <taxon>unclassified sequences</taxon>
        <taxon>metagenomes</taxon>
        <taxon>ecological metagenomes</taxon>
    </lineage>
</organism>
<dbReference type="EMBL" id="UOEL01000046">
    <property type="protein sequence ID" value="VAW10968.1"/>
    <property type="molecule type" value="Genomic_DNA"/>
</dbReference>
<dbReference type="PANTHER" id="PTHR43304">
    <property type="entry name" value="PHYTOCHROME-LIKE PROTEIN CPH1"/>
    <property type="match status" value="1"/>
</dbReference>
<accession>A0A3B0SZE2</accession>
<dbReference type="Gene3D" id="3.30.565.10">
    <property type="entry name" value="Histidine kinase-like ATPase, C-terminal domain"/>
    <property type="match status" value="1"/>
</dbReference>
<feature type="domain" description="Histidine kinase" evidence="7">
    <location>
        <begin position="374"/>
        <end position="587"/>
    </location>
</feature>
<dbReference type="InterPro" id="IPR000700">
    <property type="entry name" value="PAS-assoc_C"/>
</dbReference>